<dbReference type="PANTHER" id="PTHR43520">
    <property type="entry name" value="ATP7, ISOFORM B"/>
    <property type="match status" value="1"/>
</dbReference>
<keyword evidence="18" id="KW-1185">Reference proteome</keyword>
<dbReference type="Pfam" id="PF00122">
    <property type="entry name" value="E1-E2_ATPase"/>
    <property type="match status" value="1"/>
</dbReference>
<dbReference type="PROSITE" id="PS50846">
    <property type="entry name" value="HMA_2"/>
    <property type="match status" value="1"/>
</dbReference>
<feature type="transmembrane region" description="Helical" evidence="15">
    <location>
        <begin position="139"/>
        <end position="160"/>
    </location>
</feature>
<dbReference type="GO" id="GO:0043682">
    <property type="term" value="F:P-type divalent copper transporter activity"/>
    <property type="evidence" value="ECO:0007669"/>
    <property type="project" value="TreeGrafter"/>
</dbReference>
<evidence type="ECO:0000256" key="11">
    <source>
        <dbReference type="ARBA" id="ARBA00022967"/>
    </source>
</evidence>
<keyword evidence="10" id="KW-0460">Magnesium</keyword>
<comment type="similarity">
    <text evidence="2 15">Belongs to the cation transport ATPase (P-type) (TC 3.A.3) family. Type IB subfamily.</text>
</comment>
<evidence type="ECO:0000313" key="17">
    <source>
        <dbReference type="EMBL" id="SFV28500.1"/>
    </source>
</evidence>
<dbReference type="Gene3D" id="2.70.150.10">
    <property type="entry name" value="Calcium-transporting ATPase, cytoplasmic transduction domain A"/>
    <property type="match status" value="1"/>
</dbReference>
<keyword evidence="14 15" id="KW-0472">Membrane</keyword>
<dbReference type="InterPro" id="IPR017969">
    <property type="entry name" value="Heavy-metal-associated_CS"/>
</dbReference>
<keyword evidence="7 15" id="KW-0479">Metal-binding</keyword>
<keyword evidence="5" id="KW-0597">Phosphoprotein</keyword>
<dbReference type="InterPro" id="IPR001757">
    <property type="entry name" value="P_typ_ATPase"/>
</dbReference>
<dbReference type="Gene3D" id="3.30.70.100">
    <property type="match status" value="1"/>
</dbReference>
<name>A0A1I7N1G8_9HYPH</name>
<feature type="domain" description="HMA" evidence="16">
    <location>
        <begin position="20"/>
        <end position="86"/>
    </location>
</feature>
<evidence type="ECO:0000256" key="7">
    <source>
        <dbReference type="ARBA" id="ARBA00022723"/>
    </source>
</evidence>
<dbReference type="GO" id="GO:0005524">
    <property type="term" value="F:ATP binding"/>
    <property type="evidence" value="ECO:0007669"/>
    <property type="project" value="UniProtKB-UniRule"/>
</dbReference>
<evidence type="ECO:0000256" key="13">
    <source>
        <dbReference type="ARBA" id="ARBA00023065"/>
    </source>
</evidence>
<evidence type="ECO:0000256" key="6">
    <source>
        <dbReference type="ARBA" id="ARBA00022692"/>
    </source>
</evidence>
<dbReference type="Pfam" id="PF00403">
    <property type="entry name" value="HMA"/>
    <property type="match status" value="1"/>
</dbReference>
<keyword evidence="8 15" id="KW-0547">Nucleotide-binding</keyword>
<dbReference type="GO" id="GO:0055070">
    <property type="term" value="P:copper ion homeostasis"/>
    <property type="evidence" value="ECO:0007669"/>
    <property type="project" value="TreeGrafter"/>
</dbReference>
<evidence type="ECO:0000256" key="14">
    <source>
        <dbReference type="ARBA" id="ARBA00023136"/>
    </source>
</evidence>
<evidence type="ECO:0000259" key="16">
    <source>
        <dbReference type="PROSITE" id="PS50846"/>
    </source>
</evidence>
<dbReference type="InterPro" id="IPR023298">
    <property type="entry name" value="ATPase_P-typ_TM_dom_sf"/>
</dbReference>
<keyword evidence="12 15" id="KW-1133">Transmembrane helix</keyword>
<keyword evidence="4 15" id="KW-1003">Cell membrane</keyword>
<evidence type="ECO:0000313" key="18">
    <source>
        <dbReference type="Proteomes" id="UP000199423"/>
    </source>
</evidence>
<dbReference type="SUPFAM" id="SSF81653">
    <property type="entry name" value="Calcium ATPase, transduction domain A"/>
    <property type="match status" value="1"/>
</dbReference>
<feature type="transmembrane region" description="Helical" evidence="15">
    <location>
        <begin position="172"/>
        <end position="194"/>
    </location>
</feature>
<feature type="transmembrane region" description="Helical" evidence="15">
    <location>
        <begin position="107"/>
        <end position="127"/>
    </location>
</feature>
<dbReference type="InterPro" id="IPR006121">
    <property type="entry name" value="HMA_dom"/>
</dbReference>
<dbReference type="Pfam" id="PF00702">
    <property type="entry name" value="Hydrolase"/>
    <property type="match status" value="1"/>
</dbReference>
<evidence type="ECO:0000256" key="12">
    <source>
        <dbReference type="ARBA" id="ARBA00022989"/>
    </source>
</evidence>
<evidence type="ECO:0000256" key="4">
    <source>
        <dbReference type="ARBA" id="ARBA00022475"/>
    </source>
</evidence>
<reference evidence="18" key="1">
    <citation type="submission" date="2016-10" db="EMBL/GenBank/DDBJ databases">
        <authorList>
            <person name="Varghese N."/>
            <person name="Submissions S."/>
        </authorList>
    </citation>
    <scope>NUCLEOTIDE SEQUENCE [LARGE SCALE GENOMIC DNA]</scope>
    <source>
        <strain evidence="18">DSM 1565</strain>
    </source>
</reference>
<dbReference type="PROSITE" id="PS01047">
    <property type="entry name" value="HMA_1"/>
    <property type="match status" value="1"/>
</dbReference>
<dbReference type="PRINTS" id="PR00119">
    <property type="entry name" value="CATATPASE"/>
</dbReference>
<dbReference type="NCBIfam" id="TIGR01525">
    <property type="entry name" value="ATPase-IB_hvy"/>
    <property type="match status" value="1"/>
</dbReference>
<dbReference type="STRING" id="51670.SAMN04488557_1021"/>
<dbReference type="InterPro" id="IPR036412">
    <property type="entry name" value="HAD-like_sf"/>
</dbReference>
<evidence type="ECO:0000256" key="15">
    <source>
        <dbReference type="RuleBase" id="RU362081"/>
    </source>
</evidence>
<evidence type="ECO:0000256" key="9">
    <source>
        <dbReference type="ARBA" id="ARBA00022840"/>
    </source>
</evidence>
<gene>
    <name evidence="17" type="ORF">SAMN04488557_1021</name>
</gene>
<feature type="transmembrane region" description="Helical" evidence="15">
    <location>
        <begin position="387"/>
        <end position="409"/>
    </location>
</feature>
<evidence type="ECO:0000256" key="8">
    <source>
        <dbReference type="ARBA" id="ARBA00022741"/>
    </source>
</evidence>
<feature type="transmembrane region" description="Helical" evidence="15">
    <location>
        <begin position="670"/>
        <end position="691"/>
    </location>
</feature>
<keyword evidence="6 15" id="KW-0812">Transmembrane</keyword>
<dbReference type="NCBIfam" id="TIGR01494">
    <property type="entry name" value="ATPase_P-type"/>
    <property type="match status" value="1"/>
</dbReference>
<evidence type="ECO:0000256" key="2">
    <source>
        <dbReference type="ARBA" id="ARBA00006024"/>
    </source>
</evidence>
<dbReference type="InterPro" id="IPR023214">
    <property type="entry name" value="HAD_sf"/>
</dbReference>
<feature type="transmembrane region" description="Helical" evidence="15">
    <location>
        <begin position="200"/>
        <end position="218"/>
    </location>
</feature>
<dbReference type="EMBL" id="FPCH01000001">
    <property type="protein sequence ID" value="SFV28500.1"/>
    <property type="molecule type" value="Genomic_DNA"/>
</dbReference>
<dbReference type="GO" id="GO:0005507">
    <property type="term" value="F:copper ion binding"/>
    <property type="evidence" value="ECO:0007669"/>
    <property type="project" value="TreeGrafter"/>
</dbReference>
<dbReference type="Gene3D" id="3.40.1110.10">
    <property type="entry name" value="Calcium-transporting ATPase, cytoplasmic domain N"/>
    <property type="match status" value="1"/>
</dbReference>
<dbReference type="SUPFAM" id="SSF56784">
    <property type="entry name" value="HAD-like"/>
    <property type="match status" value="1"/>
</dbReference>
<dbReference type="GO" id="GO:0016887">
    <property type="term" value="F:ATP hydrolysis activity"/>
    <property type="evidence" value="ECO:0007669"/>
    <property type="project" value="InterPro"/>
</dbReference>
<dbReference type="InterPro" id="IPR027256">
    <property type="entry name" value="P-typ_ATPase_IB"/>
</dbReference>
<dbReference type="InterPro" id="IPR059000">
    <property type="entry name" value="ATPase_P-type_domA"/>
</dbReference>
<proteinExistence type="inferred from homology"/>
<protein>
    <submittedName>
        <fullName evidence="17">Cu2+-exporting ATPase</fullName>
    </submittedName>
</protein>
<dbReference type="InterPro" id="IPR008250">
    <property type="entry name" value="ATPase_P-typ_transduc_dom_A_sf"/>
</dbReference>
<dbReference type="InterPro" id="IPR023299">
    <property type="entry name" value="ATPase_P-typ_cyto_dom_N"/>
</dbReference>
<dbReference type="NCBIfam" id="TIGR01511">
    <property type="entry name" value="ATPase-IB1_Cu"/>
    <property type="match status" value="1"/>
</dbReference>
<dbReference type="Proteomes" id="UP000199423">
    <property type="component" value="Unassembled WGS sequence"/>
</dbReference>
<accession>A0A1I7N1G8</accession>
<dbReference type="Gene3D" id="3.40.50.1000">
    <property type="entry name" value="HAD superfamily/HAD-like"/>
    <property type="match status" value="1"/>
</dbReference>
<sequence length="731" mass="76579">MEAALDAGLAAQAPGAEARQTIVLSVPSIVCGNCIRSVENTLRALRGVEAARANLTTKRVSVVVDPSLSSTIDLAAALERAGFPAAPLIENAETEQAARVSELLPRLGVAGFAAGNIMMLSVAVWSGEVSDMDRSLMDLLHWLSALIALPAVAYAGQPFFKSALAALRSRRLNMDVPISLGVLLATGMSLFQTMRSSEQIYFDAATTLLFFLLIGRVLDERMRTKARGAAENLIGLRATNATLVAPDQTTKLVLASTLKPGMIIAVAAGERVAGDGQVISGQSDIDESLISGETRPRAVSIGDPVYAGTINCGGTLRVRITAAEENTLLSEIGRLMLNAEQSRGRYVRLADRASQIYAPAVHVLGLLTFILWMALGAPWDQSLTHAIAVLIITCPCALALAVPAVQVAAMSRLFSKGVIVKAPDGLERLAEIDCVVFDKTGTLTTGELRLETSHGVDVAALGRAGSIAGMSKHPFAQALAKAARAEGIQTRAVEGVEEVPGSGLVTTSMGFEEKVGSAAWVGVGDRNASIWYAAEGKPAVGFDFVDELRTDAAACVSELRHAGYLVRLLSGDRRAAVAQTAAACSIKDWTAEVRPDQKLEVIEVLKARGYKTLMVGDGLNDAPALAAGHASLSPASAIDIAQTTADAVFQGDVLRPVIETLSVAKAARRLALQNFAIAILYNSIFVPLAMAGYVTPLIAALAMSGSSIMVTANALRLRSKALRLPNAGASA</sequence>
<dbReference type="CDD" id="cd00371">
    <property type="entry name" value="HMA"/>
    <property type="match status" value="1"/>
</dbReference>
<dbReference type="RefSeq" id="WP_092865013.1">
    <property type="nucleotide sequence ID" value="NZ_FPCH01000001.1"/>
</dbReference>
<organism evidence="17 18">
    <name type="scientific">Hyphomicrobium facile</name>
    <dbReference type="NCBI Taxonomy" id="51670"/>
    <lineage>
        <taxon>Bacteria</taxon>
        <taxon>Pseudomonadati</taxon>
        <taxon>Pseudomonadota</taxon>
        <taxon>Alphaproteobacteria</taxon>
        <taxon>Hyphomicrobiales</taxon>
        <taxon>Hyphomicrobiaceae</taxon>
        <taxon>Hyphomicrobium</taxon>
    </lineage>
</organism>
<feature type="transmembrane region" description="Helical" evidence="15">
    <location>
        <begin position="356"/>
        <end position="375"/>
    </location>
</feature>
<keyword evidence="9 15" id="KW-0067">ATP-binding</keyword>
<keyword evidence="13" id="KW-0406">Ion transport</keyword>
<keyword evidence="11" id="KW-1278">Translocase</keyword>
<dbReference type="SUPFAM" id="SSF81665">
    <property type="entry name" value="Calcium ATPase, transmembrane domain M"/>
    <property type="match status" value="1"/>
</dbReference>
<evidence type="ECO:0000256" key="3">
    <source>
        <dbReference type="ARBA" id="ARBA00022448"/>
    </source>
</evidence>
<dbReference type="GO" id="GO:0005886">
    <property type="term" value="C:plasma membrane"/>
    <property type="evidence" value="ECO:0007669"/>
    <property type="project" value="UniProtKB-SubCell"/>
</dbReference>
<evidence type="ECO:0000256" key="10">
    <source>
        <dbReference type="ARBA" id="ARBA00022842"/>
    </source>
</evidence>
<keyword evidence="3" id="KW-0813">Transport</keyword>
<dbReference type="InterPro" id="IPR018303">
    <property type="entry name" value="ATPase_P-typ_P_site"/>
</dbReference>
<comment type="subcellular location">
    <subcellularLocation>
        <location evidence="1">Cell membrane</location>
        <topology evidence="1">Multi-pass membrane protein</topology>
    </subcellularLocation>
</comment>
<evidence type="ECO:0000256" key="1">
    <source>
        <dbReference type="ARBA" id="ARBA00004651"/>
    </source>
</evidence>
<dbReference type="PROSITE" id="PS00154">
    <property type="entry name" value="ATPASE_E1_E2"/>
    <property type="match status" value="1"/>
</dbReference>
<dbReference type="SUPFAM" id="SSF55008">
    <property type="entry name" value="HMA, heavy metal-associated domain"/>
    <property type="match status" value="1"/>
</dbReference>
<dbReference type="PANTHER" id="PTHR43520:SF5">
    <property type="entry name" value="CATION-TRANSPORTING P-TYPE ATPASE-RELATED"/>
    <property type="match status" value="1"/>
</dbReference>
<dbReference type="AlphaFoldDB" id="A0A1I7N1G8"/>
<dbReference type="InterPro" id="IPR036163">
    <property type="entry name" value="HMA_dom_sf"/>
</dbReference>
<evidence type="ECO:0000256" key="5">
    <source>
        <dbReference type="ARBA" id="ARBA00022553"/>
    </source>
</evidence>
<dbReference type="OrthoDB" id="7762541at2"/>
<dbReference type="NCBIfam" id="TIGR01512">
    <property type="entry name" value="ATPase-IB2_Cd"/>
    <property type="match status" value="1"/>
</dbReference>